<protein>
    <submittedName>
        <fullName evidence="4">Cysteine hydrolase</fullName>
    </submittedName>
</protein>
<dbReference type="CDD" id="cd01014">
    <property type="entry name" value="nicotinamidase_related"/>
    <property type="match status" value="1"/>
</dbReference>
<evidence type="ECO:0000313" key="5">
    <source>
        <dbReference type="Proteomes" id="UP000323317"/>
    </source>
</evidence>
<comment type="similarity">
    <text evidence="1">Belongs to the isochorismatase family.</text>
</comment>
<gene>
    <name evidence="4" type="ORF">FZC79_05495</name>
</gene>
<dbReference type="RefSeq" id="WP_148945850.1">
    <property type="nucleotide sequence ID" value="NZ_VTEH01000003.1"/>
</dbReference>
<keyword evidence="2 4" id="KW-0378">Hydrolase</keyword>
<feature type="domain" description="Isochorismatase-like" evidence="3">
    <location>
        <begin position="3"/>
        <end position="146"/>
    </location>
</feature>
<dbReference type="InterPro" id="IPR036380">
    <property type="entry name" value="Isochorismatase-like_sf"/>
</dbReference>
<dbReference type="InterPro" id="IPR000868">
    <property type="entry name" value="Isochorismatase-like_dom"/>
</dbReference>
<evidence type="ECO:0000256" key="2">
    <source>
        <dbReference type="ARBA" id="ARBA00022801"/>
    </source>
</evidence>
<dbReference type="SUPFAM" id="SSF52499">
    <property type="entry name" value="Isochorismatase-like hydrolases"/>
    <property type="match status" value="1"/>
</dbReference>
<dbReference type="PANTHER" id="PTHR43540">
    <property type="entry name" value="PEROXYUREIDOACRYLATE/UREIDOACRYLATE AMIDOHYDROLASE-RELATED"/>
    <property type="match status" value="1"/>
</dbReference>
<reference evidence="4 5" key="1">
    <citation type="submission" date="2019-08" db="EMBL/GenBank/DDBJ databases">
        <title>Bacillus genomes from the desert of Cuatro Cienegas, Coahuila.</title>
        <authorList>
            <person name="Olmedo-Alvarez G."/>
        </authorList>
    </citation>
    <scope>NUCLEOTIDE SEQUENCE [LARGE SCALE GENOMIC DNA]</scope>
    <source>
        <strain evidence="4 5">CH40_1T</strain>
    </source>
</reference>
<evidence type="ECO:0000256" key="1">
    <source>
        <dbReference type="ARBA" id="ARBA00006336"/>
    </source>
</evidence>
<dbReference type="EMBL" id="VTEH01000003">
    <property type="protein sequence ID" value="TYR76343.1"/>
    <property type="molecule type" value="Genomic_DNA"/>
</dbReference>
<dbReference type="Proteomes" id="UP000323317">
    <property type="component" value="Unassembled WGS sequence"/>
</dbReference>
<dbReference type="AlphaFoldDB" id="A0A5D4KJ81"/>
<evidence type="ECO:0000259" key="3">
    <source>
        <dbReference type="Pfam" id="PF00857"/>
    </source>
</evidence>
<proteinExistence type="inferred from homology"/>
<dbReference type="PANTHER" id="PTHR43540:SF14">
    <property type="entry name" value="ISOCHORISMATASE"/>
    <property type="match status" value="1"/>
</dbReference>
<evidence type="ECO:0000313" key="4">
    <source>
        <dbReference type="EMBL" id="TYR76343.1"/>
    </source>
</evidence>
<name>A0A5D4KJ81_9BACI</name>
<sequence length="173" mass="19741">MKTALLVIDVQRAMFTMEPPVHKGNELLKNIQKMISYARDRRIPLIFVQHSGPNNSPLEKNTEGWGLHDNLSPAAEDMIIHKKTPDSFYETSLQKYLRQMEIEHLIITGIQTEACVDTACRIGFSLGYKMTLVKDAHSTFHKETLSASSIIEHHNEVLRWFAETVTAEEFISS</sequence>
<accession>A0A5D4KJ81</accession>
<dbReference type="Gene3D" id="3.40.50.850">
    <property type="entry name" value="Isochorismatase-like"/>
    <property type="match status" value="1"/>
</dbReference>
<comment type="caution">
    <text evidence="4">The sequence shown here is derived from an EMBL/GenBank/DDBJ whole genome shotgun (WGS) entry which is preliminary data.</text>
</comment>
<dbReference type="GO" id="GO:0016787">
    <property type="term" value="F:hydrolase activity"/>
    <property type="evidence" value="ECO:0007669"/>
    <property type="project" value="UniProtKB-KW"/>
</dbReference>
<dbReference type="Pfam" id="PF00857">
    <property type="entry name" value="Isochorismatase"/>
    <property type="match status" value="1"/>
</dbReference>
<organism evidence="4 5">
    <name type="scientific">Rossellomorea vietnamensis</name>
    <dbReference type="NCBI Taxonomy" id="218284"/>
    <lineage>
        <taxon>Bacteria</taxon>
        <taxon>Bacillati</taxon>
        <taxon>Bacillota</taxon>
        <taxon>Bacilli</taxon>
        <taxon>Bacillales</taxon>
        <taxon>Bacillaceae</taxon>
        <taxon>Rossellomorea</taxon>
    </lineage>
</organism>
<dbReference type="InterPro" id="IPR050272">
    <property type="entry name" value="Isochorismatase-like_hydrls"/>
</dbReference>